<evidence type="ECO:0000256" key="2">
    <source>
        <dbReference type="SAM" id="SignalP"/>
    </source>
</evidence>
<keyword evidence="2" id="KW-0732">Signal</keyword>
<feature type="chain" id="PRO_5002455368" evidence="2">
    <location>
        <begin position="23"/>
        <end position="145"/>
    </location>
</feature>
<feature type="compositionally biased region" description="Gly residues" evidence="1">
    <location>
        <begin position="50"/>
        <end position="63"/>
    </location>
</feature>
<feature type="compositionally biased region" description="Low complexity" evidence="1">
    <location>
        <begin position="64"/>
        <end position="87"/>
    </location>
</feature>
<sequence length="145" mass="13952">MLNNFWPSATRVALGLVTAADADTSATWADAPPPLPPTPPPPPTTKRGGPPAGGGVGGGGAGAGDAAAAAVAAPAAAADAAPAAGRPAVPDAVGAALVLGGNARTPSPGPQALGTRDSRIREDFELVGQPAPAHVRRPHDDDSSQ</sequence>
<feature type="region of interest" description="Disordered" evidence="1">
    <location>
        <begin position="126"/>
        <end position="145"/>
    </location>
</feature>
<proteinExistence type="predicted"/>
<dbReference type="KEGG" id="ssck:SPSK_01976"/>
<reference evidence="3 4" key="1">
    <citation type="journal article" date="2014" name="BMC Genomics">
        <title>Comparative genomics of the major fungal agents of human and animal Sporotrichosis: Sporothrix schenckii and Sporothrix brasiliensis.</title>
        <authorList>
            <person name="Teixeira M.M."/>
            <person name="de Almeida L.G."/>
            <person name="Kubitschek-Barreira P."/>
            <person name="Alves F.L."/>
            <person name="Kioshima E.S."/>
            <person name="Abadio A.K."/>
            <person name="Fernandes L."/>
            <person name="Derengowski L.S."/>
            <person name="Ferreira K.S."/>
            <person name="Souza R.C."/>
            <person name="Ruiz J.C."/>
            <person name="de Andrade N.C."/>
            <person name="Paes H.C."/>
            <person name="Nicola A.M."/>
            <person name="Albuquerque P."/>
            <person name="Gerber A.L."/>
            <person name="Martins V.P."/>
            <person name="Peconick L.D."/>
            <person name="Neto A.V."/>
            <person name="Chaucanez C.B."/>
            <person name="Silva P.A."/>
            <person name="Cunha O.L."/>
            <person name="de Oliveira F.F."/>
            <person name="dos Santos T.C."/>
            <person name="Barros A.L."/>
            <person name="Soares M.A."/>
            <person name="de Oliveira L.M."/>
            <person name="Marini M.M."/>
            <person name="Villalobos-Duno H."/>
            <person name="Cunha M.M."/>
            <person name="de Hoog S."/>
            <person name="da Silveira J.F."/>
            <person name="Henrissat B."/>
            <person name="Nino-Vega G.A."/>
            <person name="Cisalpino P.S."/>
            <person name="Mora-Montes H.M."/>
            <person name="Almeida S.R."/>
            <person name="Stajich J.E."/>
            <person name="Lopes-Bezerra L.M."/>
            <person name="Vasconcelos A.T."/>
            <person name="Felipe M.S."/>
        </authorList>
    </citation>
    <scope>NUCLEOTIDE SEQUENCE [LARGE SCALE GENOMIC DNA]</scope>
    <source>
        <strain evidence="3 4">1099-18</strain>
    </source>
</reference>
<protein>
    <submittedName>
        <fullName evidence="3">Uncharacterized protein</fullName>
    </submittedName>
</protein>
<gene>
    <name evidence="3" type="ORF">SPSK_01976</name>
</gene>
<comment type="caution">
    <text evidence="3">The sequence shown here is derived from an EMBL/GenBank/DDBJ whole genome shotgun (WGS) entry which is preliminary data.</text>
</comment>
<evidence type="ECO:0000313" key="4">
    <source>
        <dbReference type="Proteomes" id="UP000033710"/>
    </source>
</evidence>
<feature type="compositionally biased region" description="Pro residues" evidence="1">
    <location>
        <begin position="31"/>
        <end position="44"/>
    </location>
</feature>
<dbReference type="RefSeq" id="XP_016590186.1">
    <property type="nucleotide sequence ID" value="XM_016728874.1"/>
</dbReference>
<evidence type="ECO:0000313" key="3">
    <source>
        <dbReference type="EMBL" id="KJR87510.1"/>
    </source>
</evidence>
<dbReference type="EMBL" id="AXCR01000005">
    <property type="protein sequence ID" value="KJR87510.1"/>
    <property type="molecule type" value="Genomic_DNA"/>
</dbReference>
<accession>A0A0F2MFA7</accession>
<reference evidence="3 4" key="2">
    <citation type="journal article" date="2015" name="Eukaryot. Cell">
        <title>Asexual propagation of a virulent clone complex in a human and feline outbreak of sporotrichosis.</title>
        <authorList>
            <person name="Teixeira Mde M."/>
            <person name="Rodrigues A.M."/>
            <person name="Tsui C.K."/>
            <person name="de Almeida L.G."/>
            <person name="Van Diepeningen A.D."/>
            <person name="van den Ende B.G."/>
            <person name="Fernandes G.F."/>
            <person name="Kano R."/>
            <person name="Hamelin R.C."/>
            <person name="Lopes-Bezerra L.M."/>
            <person name="Vasconcelos A.T."/>
            <person name="de Hoog S."/>
            <person name="de Camargo Z.P."/>
            <person name="Felipe M.S."/>
        </authorList>
    </citation>
    <scope>NUCLEOTIDE SEQUENCE [LARGE SCALE GENOMIC DNA]</scope>
    <source>
        <strain evidence="3 4">1099-18</strain>
    </source>
</reference>
<dbReference type="GeneID" id="27664151"/>
<feature type="signal peptide" evidence="2">
    <location>
        <begin position="1"/>
        <end position="22"/>
    </location>
</feature>
<dbReference type="VEuPathDB" id="FungiDB:SPSK_01976"/>
<evidence type="ECO:0000256" key="1">
    <source>
        <dbReference type="SAM" id="MobiDB-lite"/>
    </source>
</evidence>
<feature type="region of interest" description="Disordered" evidence="1">
    <location>
        <begin position="25"/>
        <end position="87"/>
    </location>
</feature>
<dbReference type="Proteomes" id="UP000033710">
    <property type="component" value="Unassembled WGS sequence"/>
</dbReference>
<dbReference type="AlphaFoldDB" id="A0A0F2MFA7"/>
<name>A0A0F2MFA7_SPOSC</name>
<organism evidence="3 4">
    <name type="scientific">Sporothrix schenckii 1099-18</name>
    <dbReference type="NCBI Taxonomy" id="1397361"/>
    <lineage>
        <taxon>Eukaryota</taxon>
        <taxon>Fungi</taxon>
        <taxon>Dikarya</taxon>
        <taxon>Ascomycota</taxon>
        <taxon>Pezizomycotina</taxon>
        <taxon>Sordariomycetes</taxon>
        <taxon>Sordariomycetidae</taxon>
        <taxon>Ophiostomatales</taxon>
        <taxon>Ophiostomataceae</taxon>
        <taxon>Sporothrix</taxon>
    </lineage>
</organism>